<comment type="similarity">
    <text evidence="5 7 9">Belongs to the PTH family.</text>
</comment>
<keyword evidence="7" id="KW-0963">Cytoplasm</keyword>
<dbReference type="InterPro" id="IPR036416">
    <property type="entry name" value="Pept_tRNA_hydro_sf"/>
</dbReference>
<dbReference type="NCBIfam" id="TIGR00447">
    <property type="entry name" value="pth"/>
    <property type="match status" value="1"/>
</dbReference>
<comment type="function">
    <text evidence="7">Catalyzes the release of premature peptidyl moieties from peptidyl-tRNA molecules trapped in stalled 50S ribosomal subunits, and thus maintains levels of free tRNAs and 50S ribosomes.</text>
</comment>
<evidence type="ECO:0000256" key="4">
    <source>
        <dbReference type="ARBA" id="ARBA00022884"/>
    </source>
</evidence>
<comment type="catalytic activity">
    <reaction evidence="7 8">
        <text>an N-acyl-L-alpha-aminoacyl-tRNA + H2O = an N-acyl-L-amino acid + a tRNA + H(+)</text>
        <dbReference type="Rhea" id="RHEA:54448"/>
        <dbReference type="Rhea" id="RHEA-COMP:10123"/>
        <dbReference type="Rhea" id="RHEA-COMP:13883"/>
        <dbReference type="ChEBI" id="CHEBI:15377"/>
        <dbReference type="ChEBI" id="CHEBI:15378"/>
        <dbReference type="ChEBI" id="CHEBI:59874"/>
        <dbReference type="ChEBI" id="CHEBI:78442"/>
        <dbReference type="ChEBI" id="CHEBI:138191"/>
        <dbReference type="EC" id="3.1.1.29"/>
    </reaction>
</comment>
<dbReference type="PANTHER" id="PTHR17224:SF1">
    <property type="entry name" value="PEPTIDYL-TRNA HYDROLASE"/>
    <property type="match status" value="1"/>
</dbReference>
<dbReference type="Proteomes" id="UP001060164">
    <property type="component" value="Chromosome"/>
</dbReference>
<proteinExistence type="inferred from homology"/>
<gene>
    <name evidence="7 10" type="primary">pth</name>
    <name evidence="10" type="ORF">NQ502_09565</name>
</gene>
<reference evidence="10" key="1">
    <citation type="journal article" date="2022" name="Cell">
        <title>Design, construction, and in vivo augmentation of a complex gut microbiome.</title>
        <authorList>
            <person name="Cheng A.G."/>
            <person name="Ho P.Y."/>
            <person name="Aranda-Diaz A."/>
            <person name="Jain S."/>
            <person name="Yu F.B."/>
            <person name="Meng X."/>
            <person name="Wang M."/>
            <person name="Iakiviak M."/>
            <person name="Nagashima K."/>
            <person name="Zhao A."/>
            <person name="Murugkar P."/>
            <person name="Patil A."/>
            <person name="Atabakhsh K."/>
            <person name="Weakley A."/>
            <person name="Yan J."/>
            <person name="Brumbaugh A.R."/>
            <person name="Higginbottom S."/>
            <person name="Dimas A."/>
            <person name="Shiver A.L."/>
            <person name="Deutschbauer A."/>
            <person name="Neff N."/>
            <person name="Sonnenburg J.L."/>
            <person name="Huang K.C."/>
            <person name="Fischbach M.A."/>
        </authorList>
    </citation>
    <scope>NUCLEOTIDE SEQUENCE</scope>
    <source>
        <strain evidence="10">DSM 19829</strain>
    </source>
</reference>
<dbReference type="EMBL" id="CP102290">
    <property type="protein sequence ID" value="UWP61248.1"/>
    <property type="molecule type" value="Genomic_DNA"/>
</dbReference>
<keyword evidence="2 7" id="KW-0820">tRNA-binding</keyword>
<dbReference type="InterPro" id="IPR018171">
    <property type="entry name" value="Pept_tRNA_hydro_CS"/>
</dbReference>
<evidence type="ECO:0000313" key="10">
    <source>
        <dbReference type="EMBL" id="UWP61248.1"/>
    </source>
</evidence>
<feature type="binding site" evidence="7">
    <location>
        <position position="66"/>
    </location>
    <ligand>
        <name>tRNA</name>
        <dbReference type="ChEBI" id="CHEBI:17843"/>
    </ligand>
</feature>
<sequence length="194" mass="21898">MYIIVGLGNPTRQYEHTRHNVGFDAIDYLIDTYRIPYSGVRHKAMYGKGMIGSQKVIVAKPVTYMNLSGESVRELTDYYKIDPERELIVLYDDVSLAPGQLRIRKKGSAGGHNGIKNIIAHLGTQNFLRVKIGVGEKPKGWDLAQYVLGHFPDGERKMVDEAIVRAGKAVELMLRDEVDKAMNEYNCIKQTVKE</sequence>
<keyword evidence="11" id="KW-1185">Reference proteome</keyword>
<dbReference type="InterPro" id="IPR001328">
    <property type="entry name" value="Pept_tRNA_hydro"/>
</dbReference>
<dbReference type="PROSITE" id="PS01195">
    <property type="entry name" value="PEPT_TRNA_HYDROL_1"/>
    <property type="match status" value="1"/>
</dbReference>
<comment type="subcellular location">
    <subcellularLocation>
        <location evidence="7">Cytoplasm</location>
    </subcellularLocation>
</comment>
<dbReference type="EC" id="3.1.1.29" evidence="1 7"/>
<comment type="function">
    <text evidence="7">Hydrolyzes ribosome-free peptidyl-tRNAs (with 1 or more amino acids incorporated), which drop off the ribosome during protein synthesis, or as a result of ribosome stalling.</text>
</comment>
<evidence type="ECO:0000256" key="8">
    <source>
        <dbReference type="RuleBase" id="RU000673"/>
    </source>
</evidence>
<dbReference type="SUPFAM" id="SSF53178">
    <property type="entry name" value="Peptidyl-tRNA hydrolase-like"/>
    <property type="match status" value="1"/>
</dbReference>
<evidence type="ECO:0000256" key="3">
    <source>
        <dbReference type="ARBA" id="ARBA00022801"/>
    </source>
</evidence>
<feature type="binding site" evidence="7">
    <location>
        <position position="14"/>
    </location>
    <ligand>
        <name>tRNA</name>
        <dbReference type="ChEBI" id="CHEBI:17843"/>
    </ligand>
</feature>
<evidence type="ECO:0000256" key="2">
    <source>
        <dbReference type="ARBA" id="ARBA00022555"/>
    </source>
</evidence>
<feature type="site" description="Stabilizes the basic form of H active site to accept a proton" evidence="7">
    <location>
        <position position="92"/>
    </location>
</feature>
<dbReference type="Gene3D" id="3.40.50.1470">
    <property type="entry name" value="Peptidyl-tRNA hydrolase"/>
    <property type="match status" value="1"/>
</dbReference>
<evidence type="ECO:0000256" key="1">
    <source>
        <dbReference type="ARBA" id="ARBA00013260"/>
    </source>
</evidence>
<dbReference type="Pfam" id="PF01195">
    <property type="entry name" value="Pept_tRNA_hydro"/>
    <property type="match status" value="1"/>
</dbReference>
<dbReference type="GO" id="GO:0004045">
    <property type="term" value="F:peptidyl-tRNA hydrolase activity"/>
    <property type="evidence" value="ECO:0007669"/>
    <property type="project" value="UniProtKB-EC"/>
</dbReference>
<evidence type="ECO:0000256" key="6">
    <source>
        <dbReference type="ARBA" id="ARBA00050038"/>
    </source>
</evidence>
<keyword evidence="4 7" id="KW-0694">RNA-binding</keyword>
<dbReference type="HAMAP" id="MF_00083">
    <property type="entry name" value="Pept_tRNA_hydro_bact"/>
    <property type="match status" value="1"/>
</dbReference>
<evidence type="ECO:0000256" key="9">
    <source>
        <dbReference type="RuleBase" id="RU004320"/>
    </source>
</evidence>
<feature type="binding site" evidence="7">
    <location>
        <position position="113"/>
    </location>
    <ligand>
        <name>tRNA</name>
        <dbReference type="ChEBI" id="CHEBI:17843"/>
    </ligand>
</feature>
<dbReference type="PROSITE" id="PS01196">
    <property type="entry name" value="PEPT_TRNA_HYDROL_2"/>
    <property type="match status" value="1"/>
</dbReference>
<evidence type="ECO:0000256" key="7">
    <source>
        <dbReference type="HAMAP-Rule" id="MF_00083"/>
    </source>
</evidence>
<protein>
    <recommendedName>
        <fullName evidence="6 7">Peptidyl-tRNA hydrolase</fullName>
        <shortName evidence="7">Pth</shortName>
        <ecNumber evidence="1 7">3.1.1.29</ecNumber>
    </recommendedName>
</protein>
<dbReference type="PANTHER" id="PTHR17224">
    <property type="entry name" value="PEPTIDYL-TRNA HYDROLASE"/>
    <property type="match status" value="1"/>
</dbReference>
<dbReference type="CDD" id="cd00462">
    <property type="entry name" value="PTH"/>
    <property type="match status" value="1"/>
</dbReference>
<name>A0ABY5VQB0_9FIRM</name>
<feature type="site" description="Discriminates between blocked and unblocked aminoacyl-tRNA" evidence="7">
    <location>
        <position position="9"/>
    </location>
</feature>
<comment type="subunit">
    <text evidence="7">Monomer.</text>
</comment>
<feature type="binding site" evidence="7">
    <location>
        <position position="64"/>
    </location>
    <ligand>
        <name>tRNA</name>
        <dbReference type="ChEBI" id="CHEBI:17843"/>
    </ligand>
</feature>
<keyword evidence="3 7" id="KW-0378">Hydrolase</keyword>
<dbReference type="RefSeq" id="WP_028527723.1">
    <property type="nucleotide sequence ID" value="NZ_CABLBR010000004.1"/>
</dbReference>
<accession>A0ABY5VQB0</accession>
<evidence type="ECO:0000313" key="11">
    <source>
        <dbReference type="Proteomes" id="UP001060164"/>
    </source>
</evidence>
<evidence type="ECO:0000256" key="5">
    <source>
        <dbReference type="ARBA" id="ARBA00038063"/>
    </source>
</evidence>
<feature type="active site" description="Proton acceptor" evidence="7">
    <location>
        <position position="19"/>
    </location>
</feature>
<organism evidence="10 11">
    <name type="scientific">Ruminococcus gauvreauii</name>
    <dbReference type="NCBI Taxonomy" id="438033"/>
    <lineage>
        <taxon>Bacteria</taxon>
        <taxon>Bacillati</taxon>
        <taxon>Bacillota</taxon>
        <taxon>Clostridia</taxon>
        <taxon>Eubacteriales</taxon>
        <taxon>Oscillospiraceae</taxon>
        <taxon>Ruminococcus</taxon>
    </lineage>
</organism>